<dbReference type="SUPFAM" id="SSF48264">
    <property type="entry name" value="Cytochrome P450"/>
    <property type="match status" value="1"/>
</dbReference>
<name>A0ABS5ALJ8_9PSEU</name>
<dbReference type="PRINTS" id="PR00359">
    <property type="entry name" value="BP450"/>
</dbReference>
<evidence type="ECO:0000313" key="3">
    <source>
        <dbReference type="Proteomes" id="UP001519363"/>
    </source>
</evidence>
<keyword evidence="3" id="KW-1185">Reference proteome</keyword>
<dbReference type="Gene3D" id="1.10.630.10">
    <property type="entry name" value="Cytochrome P450"/>
    <property type="match status" value="1"/>
</dbReference>
<comment type="similarity">
    <text evidence="1">Belongs to the cytochrome P450 family.</text>
</comment>
<proteinExistence type="inferred from homology"/>
<dbReference type="RefSeq" id="WP_086784567.1">
    <property type="nucleotide sequence ID" value="NZ_JAGIOO010000001.1"/>
</dbReference>
<dbReference type="InterPro" id="IPR002397">
    <property type="entry name" value="Cyt_P450_B"/>
</dbReference>
<dbReference type="Pfam" id="PF00067">
    <property type="entry name" value="p450"/>
    <property type="match status" value="1"/>
</dbReference>
<dbReference type="PANTHER" id="PTHR46696">
    <property type="entry name" value="P450, PUTATIVE (EUROFUNG)-RELATED"/>
    <property type="match status" value="1"/>
</dbReference>
<dbReference type="InterPro" id="IPR001128">
    <property type="entry name" value="Cyt_P450"/>
</dbReference>
<dbReference type="PANTHER" id="PTHR46696:SF4">
    <property type="entry name" value="BIOTIN BIOSYNTHESIS CYTOCHROME P450"/>
    <property type="match status" value="1"/>
</dbReference>
<accession>A0ABS5ALJ8</accession>
<organism evidence="2 3">
    <name type="scientific">Crossiella equi</name>
    <dbReference type="NCBI Taxonomy" id="130796"/>
    <lineage>
        <taxon>Bacteria</taxon>
        <taxon>Bacillati</taxon>
        <taxon>Actinomycetota</taxon>
        <taxon>Actinomycetes</taxon>
        <taxon>Pseudonocardiales</taxon>
        <taxon>Pseudonocardiaceae</taxon>
        <taxon>Crossiella</taxon>
    </lineage>
</organism>
<dbReference type="EMBL" id="JAGIOO010000001">
    <property type="protein sequence ID" value="MBP2476545.1"/>
    <property type="molecule type" value="Genomic_DNA"/>
</dbReference>
<dbReference type="Proteomes" id="UP001519363">
    <property type="component" value="Unassembled WGS sequence"/>
</dbReference>
<dbReference type="InterPro" id="IPR036396">
    <property type="entry name" value="Cyt_P450_sf"/>
</dbReference>
<protein>
    <submittedName>
        <fullName evidence="2">Cytochrome P450</fullName>
    </submittedName>
</protein>
<reference evidence="2 3" key="1">
    <citation type="submission" date="2021-03" db="EMBL/GenBank/DDBJ databases">
        <title>Sequencing the genomes of 1000 actinobacteria strains.</title>
        <authorList>
            <person name="Klenk H.-P."/>
        </authorList>
    </citation>
    <scope>NUCLEOTIDE SEQUENCE [LARGE SCALE GENOMIC DNA]</scope>
    <source>
        <strain evidence="2 3">DSM 44580</strain>
    </source>
</reference>
<comment type="caution">
    <text evidence="2">The sequence shown here is derived from an EMBL/GenBank/DDBJ whole genome shotgun (WGS) entry which is preliminary data.</text>
</comment>
<evidence type="ECO:0000313" key="2">
    <source>
        <dbReference type="EMBL" id="MBP2476545.1"/>
    </source>
</evidence>
<evidence type="ECO:0000256" key="1">
    <source>
        <dbReference type="ARBA" id="ARBA00010617"/>
    </source>
</evidence>
<sequence>MAYAHELRLAAALRAEQFTVWLLRQFGDVLGEVSKPRAGESPYPLYAALRAREPLLRSRTGLWTAARYRTANALLRDRRFGVRGVGGQLRAGAVGAAADGLDLDMALGVDPPVQTRMRRLMNFSFAPSANARYRDRVERTVERVVDRAEHRGSFDLVTDFAQPIPLLVITDIIGVPPEHRERVSACATRLSALGERLERVGTLRAARALLVELKDLFAGILQRRRAEGVDEHPTDLVGSLLLTATREEVPLAEMQAVLVTALIAGSENTVNSLGNAVLALLAHPGQWDRLVADPDLALGAFDEAMRYDAATLVVSRTAHEDLEFEGTHLPADSTVLVLLGAANHDPERFEAPERFDITRANAGDHLTFTAGRYFCVGAPLSRLEGELALRALARRLPGLRRAGDPVHRRSAGFRGLAGLPLVGAIG</sequence>
<gene>
    <name evidence="2" type="ORF">JOF53_005417</name>
</gene>